<feature type="transmembrane region" description="Helical" evidence="1">
    <location>
        <begin position="148"/>
        <end position="168"/>
    </location>
</feature>
<sequence>MAHAFFQFLMAVKATSSIEESEMVVTYPLLTRKLFVRGHTQSNDSEQGRQYNGPEWTLTHSYSANIGGFFFQHKDETDEQQSTQFPLTAFQYAAELGLYASPEIYEDDIKDKGKQDYFAKVVLAILQICWLIFSLITRKIRGLPFSQFETLTLGLTVCGIAVYITYWYKLQGVASGTSFQTRGKKVSEPDDRVKNGNIPLAKSNKWRTTIIVLAVLSAVFGCIHIIAWNFEFPSDVEKLLWRIATIVSIVVPGLGLITILLTQFSVRDGDAREFMRNCLDVLREFSWFYHDTVATSEAMIALESIYNNPSLEGDDAQCLYKDILFTDTET</sequence>
<reference evidence="3" key="1">
    <citation type="journal article" date="2017" name="Nat. Microbiol.">
        <title>Global analysis of biosynthetic gene clusters reveals vast potential of secondary metabolite production in Penicillium species.</title>
        <authorList>
            <person name="Nielsen J.C."/>
            <person name="Grijseels S."/>
            <person name="Prigent S."/>
            <person name="Ji B."/>
            <person name="Dainat J."/>
            <person name="Nielsen K.F."/>
            <person name="Frisvad J.C."/>
            <person name="Workman M."/>
            <person name="Nielsen J."/>
        </authorList>
    </citation>
    <scope>NUCLEOTIDE SEQUENCE [LARGE SCALE GENOMIC DNA]</scope>
    <source>
        <strain evidence="3">IBT 4502</strain>
    </source>
</reference>
<dbReference type="EMBL" id="MDYM01000015">
    <property type="protein sequence ID" value="OQD61848.1"/>
    <property type="molecule type" value="Genomic_DNA"/>
</dbReference>
<dbReference type="PANTHER" id="PTHR35043:SF8">
    <property type="entry name" value="DUF4220 DOMAIN-CONTAINING PROTEIN"/>
    <property type="match status" value="1"/>
</dbReference>
<feature type="transmembrane region" description="Helical" evidence="1">
    <location>
        <begin position="117"/>
        <end position="136"/>
    </location>
</feature>
<evidence type="ECO:0000256" key="1">
    <source>
        <dbReference type="SAM" id="Phobius"/>
    </source>
</evidence>
<protein>
    <submittedName>
        <fullName evidence="2">Uncharacterized protein</fullName>
    </submittedName>
</protein>
<keyword evidence="1" id="KW-0812">Transmembrane</keyword>
<evidence type="ECO:0000313" key="2">
    <source>
        <dbReference type="EMBL" id="OQD61848.1"/>
    </source>
</evidence>
<dbReference type="Proteomes" id="UP000191408">
    <property type="component" value="Unassembled WGS sequence"/>
</dbReference>
<dbReference type="AlphaFoldDB" id="A0A1V6NAW3"/>
<proteinExistence type="predicted"/>
<name>A0A1V6NAW3_PENPO</name>
<keyword evidence="3" id="KW-1185">Reference proteome</keyword>
<keyword evidence="1" id="KW-1133">Transmembrane helix</keyword>
<keyword evidence="1" id="KW-0472">Membrane</keyword>
<dbReference type="OrthoDB" id="9451547at2759"/>
<feature type="transmembrane region" description="Helical" evidence="1">
    <location>
        <begin position="210"/>
        <end position="228"/>
    </location>
</feature>
<dbReference type="PANTHER" id="PTHR35043">
    <property type="entry name" value="TRANSCRIPTION FACTOR DOMAIN-CONTAINING PROTEIN"/>
    <property type="match status" value="1"/>
</dbReference>
<gene>
    <name evidence="2" type="ORF">PENPOL_c015G02994</name>
</gene>
<evidence type="ECO:0000313" key="3">
    <source>
        <dbReference type="Proteomes" id="UP000191408"/>
    </source>
</evidence>
<dbReference type="STRING" id="60169.A0A1V6NAW3"/>
<comment type="caution">
    <text evidence="2">The sequence shown here is derived from an EMBL/GenBank/DDBJ whole genome shotgun (WGS) entry which is preliminary data.</text>
</comment>
<accession>A0A1V6NAW3</accession>
<feature type="transmembrane region" description="Helical" evidence="1">
    <location>
        <begin position="240"/>
        <end position="266"/>
    </location>
</feature>
<organism evidence="2 3">
    <name type="scientific">Penicillium polonicum</name>
    <dbReference type="NCBI Taxonomy" id="60169"/>
    <lineage>
        <taxon>Eukaryota</taxon>
        <taxon>Fungi</taxon>
        <taxon>Dikarya</taxon>
        <taxon>Ascomycota</taxon>
        <taxon>Pezizomycotina</taxon>
        <taxon>Eurotiomycetes</taxon>
        <taxon>Eurotiomycetidae</taxon>
        <taxon>Eurotiales</taxon>
        <taxon>Aspergillaceae</taxon>
        <taxon>Penicillium</taxon>
    </lineage>
</organism>